<dbReference type="InterPro" id="IPR036249">
    <property type="entry name" value="Thioredoxin-like_sf"/>
</dbReference>
<dbReference type="PANTHER" id="PTHR43004">
    <property type="entry name" value="TRK SYSTEM POTASSIUM UPTAKE PROTEIN"/>
    <property type="match status" value="1"/>
</dbReference>
<keyword evidence="7" id="KW-1185">Reference proteome</keyword>
<evidence type="ECO:0000313" key="7">
    <source>
        <dbReference type="Proteomes" id="UP000324701"/>
    </source>
</evidence>
<dbReference type="InterPro" id="IPR002938">
    <property type="entry name" value="FAD-bd"/>
</dbReference>
<dbReference type="Pfam" id="PF21274">
    <property type="entry name" value="Rng_hyd_C"/>
    <property type="match status" value="1"/>
</dbReference>
<dbReference type="Proteomes" id="UP000324701">
    <property type="component" value="Unassembled WGS sequence"/>
</dbReference>
<dbReference type="PANTHER" id="PTHR43004:SF19">
    <property type="entry name" value="BINDING MONOOXYGENASE, PUTATIVE (JCVI)-RELATED"/>
    <property type="match status" value="1"/>
</dbReference>
<evidence type="ECO:0000313" key="6">
    <source>
        <dbReference type="EMBL" id="KAA1249671.1"/>
    </source>
</evidence>
<comment type="similarity">
    <text evidence="2">Belongs to the PheA/TfdB FAD monooxygenase family.</text>
</comment>
<dbReference type="InterPro" id="IPR036188">
    <property type="entry name" value="FAD/NAD-bd_sf"/>
</dbReference>
<evidence type="ECO:0000256" key="3">
    <source>
        <dbReference type="ARBA" id="ARBA00022630"/>
    </source>
</evidence>
<evidence type="ECO:0000256" key="1">
    <source>
        <dbReference type="ARBA" id="ARBA00001974"/>
    </source>
</evidence>
<reference evidence="6 7" key="1">
    <citation type="submission" date="2019-09" db="EMBL/GenBank/DDBJ databases">
        <title>Report of infection by Mycobacterium simiae a patient suffering from pulmonary tuberculosis.</title>
        <authorList>
            <person name="Mohanty P.S."/>
            <person name="Bansal A.K."/>
            <person name="Singh H."/>
            <person name="Sharma S."/>
            <person name="Patil S.A."/>
            <person name="Upadhaya P."/>
            <person name="Singh P.K."/>
            <person name="Kumar D."/>
            <person name="Kumar S."/>
            <person name="Singh R.K."/>
            <person name="Chaudhary B."/>
        </authorList>
    </citation>
    <scope>NUCLEOTIDE SEQUENCE [LARGE SCALE GENOMIC DNA]</scope>
    <source>
        <strain evidence="6 7">JAL-560-SIM</strain>
    </source>
</reference>
<dbReference type="PRINTS" id="PR00420">
    <property type="entry name" value="RNGMNOXGNASE"/>
</dbReference>
<dbReference type="Gene3D" id="3.40.30.120">
    <property type="match status" value="1"/>
</dbReference>
<sequence length="553" mass="59214">MTPAPVATADGGPTAQPQVLIVGAGPSGLTAAVVLATLGVRARVIDADCGPTEQSRALVVQARTLELWNTLGVAGRALAEGKVVTGAVAYSNGRLLNHGCSLLNFAALGAGQTPYPFLLVLEQSATQRLLLDTLHHLGGTVHWGVQAHSLHQHHGQVEVTLRHRSGHQLAQTAETIQPSWVIGADGASSATRHALGVGFDGGSYEQAFFLADVAMTWGHPPTALYLALTNTGTFLFVPMPTESGKTPRYRVLGSVTPDMASRDPLTITEVQTAIDHHAGVAAAVSDAKWVSLYRLHHRMAHRFRAHRVFLIGDAAHVHSPVGGQGMNTGIQDAYNLAWKLALVIGGQANETLLDTYGAERMPVARRLLNGTDKTFNVLVSDRKLVRTARSIGARLLPFALRHATPTTQRLFATVSQIGITYATSDLARRQDRLGRPHSGDRAPHADFITGPRAGMSILNLLTGAQHHLLLLDRSTPVVQIPESVKNIIANQSVTLKVHLIAARETLIHDAYGVEEPTVVLVRPDGYIAWRGAVSDTDGLAAYLSHWYQPAPTN</sequence>
<evidence type="ECO:0000256" key="2">
    <source>
        <dbReference type="ARBA" id="ARBA00007801"/>
    </source>
</evidence>
<organism evidence="6 7">
    <name type="scientific">Mycobacterium simiae</name>
    <name type="common">Mycobacterium habana</name>
    <dbReference type="NCBI Taxonomy" id="1784"/>
    <lineage>
        <taxon>Bacteria</taxon>
        <taxon>Bacillati</taxon>
        <taxon>Actinomycetota</taxon>
        <taxon>Actinomycetes</taxon>
        <taxon>Mycobacteriales</taxon>
        <taxon>Mycobacteriaceae</taxon>
        <taxon>Mycobacterium</taxon>
        <taxon>Mycobacterium simiae complex</taxon>
    </lineage>
</organism>
<dbReference type="Gene3D" id="3.30.70.2450">
    <property type="match status" value="1"/>
</dbReference>
<comment type="caution">
    <text evidence="6">The sequence shown here is derived from an EMBL/GenBank/DDBJ whole genome shotgun (WGS) entry which is preliminary data.</text>
</comment>
<feature type="domain" description="FAD-binding" evidence="5">
    <location>
        <begin position="18"/>
        <end position="369"/>
    </location>
</feature>
<protein>
    <recommendedName>
        <fullName evidence="5">FAD-binding domain-containing protein</fullName>
    </recommendedName>
</protein>
<dbReference type="EMBL" id="VTZN01000079">
    <property type="protein sequence ID" value="KAA1249671.1"/>
    <property type="molecule type" value="Genomic_DNA"/>
</dbReference>
<evidence type="ECO:0000259" key="5">
    <source>
        <dbReference type="Pfam" id="PF01494"/>
    </source>
</evidence>
<evidence type="ECO:0000256" key="4">
    <source>
        <dbReference type="ARBA" id="ARBA00022827"/>
    </source>
</evidence>
<dbReference type="Pfam" id="PF01494">
    <property type="entry name" value="FAD_binding_3"/>
    <property type="match status" value="1"/>
</dbReference>
<comment type="cofactor">
    <cofactor evidence="1">
        <name>FAD</name>
        <dbReference type="ChEBI" id="CHEBI:57692"/>
    </cofactor>
</comment>
<name>A0A5B1BNJ8_MYCSI</name>
<keyword evidence="4" id="KW-0274">FAD</keyword>
<dbReference type="GO" id="GO:0071949">
    <property type="term" value="F:FAD binding"/>
    <property type="evidence" value="ECO:0007669"/>
    <property type="project" value="InterPro"/>
</dbReference>
<dbReference type="InterPro" id="IPR050641">
    <property type="entry name" value="RIFMO-like"/>
</dbReference>
<dbReference type="SUPFAM" id="SSF51905">
    <property type="entry name" value="FAD/NAD(P)-binding domain"/>
    <property type="match status" value="1"/>
</dbReference>
<gene>
    <name evidence="6" type="ORF">F0Q45_13900</name>
</gene>
<dbReference type="SUPFAM" id="SSF52833">
    <property type="entry name" value="Thioredoxin-like"/>
    <property type="match status" value="1"/>
</dbReference>
<dbReference type="AlphaFoldDB" id="A0A5B1BNJ8"/>
<accession>A0A5B1BNJ8</accession>
<dbReference type="RefSeq" id="WP_149654492.1">
    <property type="nucleotide sequence ID" value="NZ_VTZN01000079.1"/>
</dbReference>
<proteinExistence type="inferred from homology"/>
<dbReference type="OrthoDB" id="8670884at2"/>
<dbReference type="GO" id="GO:0016709">
    <property type="term" value="F:oxidoreductase activity, acting on paired donors, with incorporation or reduction of molecular oxygen, NAD(P)H as one donor, and incorporation of one atom of oxygen"/>
    <property type="evidence" value="ECO:0007669"/>
    <property type="project" value="UniProtKB-ARBA"/>
</dbReference>
<keyword evidence="3" id="KW-0285">Flavoprotein</keyword>
<dbReference type="Gene3D" id="3.50.50.60">
    <property type="entry name" value="FAD/NAD(P)-binding domain"/>
    <property type="match status" value="1"/>
</dbReference>